<accession>A0A2H4UV81</accession>
<feature type="transmembrane region" description="Helical" evidence="1">
    <location>
        <begin position="119"/>
        <end position="137"/>
    </location>
</feature>
<keyword evidence="1" id="KW-1133">Transmembrane helix</keyword>
<evidence type="ECO:0000313" key="2">
    <source>
        <dbReference type="EMBL" id="ATZ80833.1"/>
    </source>
</evidence>
<keyword evidence="3" id="KW-1185">Reference proteome</keyword>
<evidence type="ECO:0008006" key="4">
    <source>
        <dbReference type="Google" id="ProtNLM"/>
    </source>
</evidence>
<dbReference type="EMBL" id="MF782455">
    <property type="protein sequence ID" value="ATZ80833.1"/>
    <property type="molecule type" value="Genomic_DNA"/>
</dbReference>
<feature type="transmembrane region" description="Helical" evidence="1">
    <location>
        <begin position="143"/>
        <end position="163"/>
    </location>
</feature>
<protein>
    <recommendedName>
        <fullName evidence="4">Transmembrane protein</fullName>
    </recommendedName>
</protein>
<dbReference type="Proteomes" id="UP000240325">
    <property type="component" value="Segment"/>
</dbReference>
<evidence type="ECO:0000313" key="3">
    <source>
        <dbReference type="Proteomes" id="UP000240325"/>
    </source>
</evidence>
<evidence type="ECO:0000256" key="1">
    <source>
        <dbReference type="SAM" id="Phobius"/>
    </source>
</evidence>
<gene>
    <name evidence="2" type="ORF">BMW23_0787</name>
</gene>
<name>A0A2H4UV81_9VIRU</name>
<keyword evidence="1" id="KW-0812">Transmembrane</keyword>
<keyword evidence="1" id="KW-0472">Membrane</keyword>
<proteinExistence type="predicted"/>
<organism evidence="2">
    <name type="scientific">Bodo saltans virus</name>
    <dbReference type="NCBI Taxonomy" id="2024608"/>
    <lineage>
        <taxon>Viruses</taxon>
        <taxon>Varidnaviria</taxon>
        <taxon>Bamfordvirae</taxon>
        <taxon>Nucleocytoviricota</taxon>
        <taxon>Megaviricetes</taxon>
        <taxon>Imitervirales</taxon>
        <taxon>Mimiviridae</taxon>
        <taxon>Klosneuvirinae</taxon>
        <taxon>Theiavirus</taxon>
        <taxon>Theiavirus salishense</taxon>
    </lineage>
</organism>
<sequence>MTQNYDAEIQNELKLFSSCYEIETDKKEYQYPISVYDISLDSPNFNLIKFCKMQNKHKEKFMFLNTFLSFMYSISKDDYIKLLHSNIYKLMQPTILSPNKYNYTLKWLNEYKSRAKKRFFIKLLFVLSLFVSSYGIHRINNKVSRFGLFTGLFSIIVWFWLYLTESKQREKIYFQNALS</sequence>
<reference evidence="2" key="1">
    <citation type="journal article" date="2017" name="Elife">
        <title>The kinetoplastid-infecting Bodo saltans virus (BsV), a window into the most abundant giant viruses in the sea.</title>
        <authorList>
            <person name="Deeg C.M."/>
            <person name="Chow C.-E.T."/>
            <person name="Suttle C.A."/>
        </authorList>
    </citation>
    <scope>NUCLEOTIDE SEQUENCE</scope>
    <source>
        <strain evidence="2">NG1</strain>
    </source>
</reference>